<proteinExistence type="predicted"/>
<evidence type="ECO:0000256" key="1">
    <source>
        <dbReference type="ARBA" id="ARBA00023015"/>
    </source>
</evidence>
<dbReference type="Proteomes" id="UP000317178">
    <property type="component" value="Chromosome"/>
</dbReference>
<dbReference type="Gene3D" id="1.10.10.10">
    <property type="entry name" value="Winged helix-like DNA-binding domain superfamily/Winged helix DNA-binding domain"/>
    <property type="match status" value="1"/>
</dbReference>
<evidence type="ECO:0000259" key="6">
    <source>
        <dbReference type="Pfam" id="PF04545"/>
    </source>
</evidence>
<dbReference type="KEGG" id="plon:Pla110_25200"/>
<dbReference type="InterPro" id="IPR013325">
    <property type="entry name" value="RNA_pol_sigma_r2"/>
</dbReference>
<dbReference type="GO" id="GO:0006352">
    <property type="term" value="P:DNA-templated transcription initiation"/>
    <property type="evidence" value="ECO:0007669"/>
    <property type="project" value="InterPro"/>
</dbReference>
<dbReference type="SUPFAM" id="SSF88659">
    <property type="entry name" value="Sigma3 and sigma4 domains of RNA polymerase sigma factors"/>
    <property type="match status" value="1"/>
</dbReference>
<evidence type="ECO:0000313" key="8">
    <source>
        <dbReference type="Proteomes" id="UP000317178"/>
    </source>
</evidence>
<reference evidence="7 8" key="1">
    <citation type="submission" date="2019-02" db="EMBL/GenBank/DDBJ databases">
        <title>Deep-cultivation of Planctomycetes and their phenomic and genomic characterization uncovers novel biology.</title>
        <authorList>
            <person name="Wiegand S."/>
            <person name="Jogler M."/>
            <person name="Boedeker C."/>
            <person name="Pinto D."/>
            <person name="Vollmers J."/>
            <person name="Rivas-Marin E."/>
            <person name="Kohn T."/>
            <person name="Peeters S.H."/>
            <person name="Heuer A."/>
            <person name="Rast P."/>
            <person name="Oberbeckmann S."/>
            <person name="Bunk B."/>
            <person name="Jeske O."/>
            <person name="Meyerdierks A."/>
            <person name="Storesund J.E."/>
            <person name="Kallscheuer N."/>
            <person name="Luecker S."/>
            <person name="Lage O.M."/>
            <person name="Pohl T."/>
            <person name="Merkel B.J."/>
            <person name="Hornburger P."/>
            <person name="Mueller R.-W."/>
            <person name="Bruemmer F."/>
            <person name="Labrenz M."/>
            <person name="Spormann A.M."/>
            <person name="Op den Camp H."/>
            <person name="Overmann J."/>
            <person name="Amann R."/>
            <person name="Jetten M.S.M."/>
            <person name="Mascher T."/>
            <person name="Medema M.H."/>
            <person name="Devos D.P."/>
            <person name="Kaster A.-K."/>
            <person name="Ovreas L."/>
            <person name="Rohde M."/>
            <person name="Galperin M.Y."/>
            <person name="Jogler C."/>
        </authorList>
    </citation>
    <scope>NUCLEOTIDE SEQUENCE [LARGE SCALE GENOMIC DNA]</scope>
    <source>
        <strain evidence="7 8">Pla110</strain>
    </source>
</reference>
<dbReference type="InterPro" id="IPR007630">
    <property type="entry name" value="RNA_pol_sigma70_r4"/>
</dbReference>
<keyword evidence="3" id="KW-0238">DNA-binding</keyword>
<accession>A0A518CNI2</accession>
<dbReference type="PRINTS" id="PR00046">
    <property type="entry name" value="SIGMA70FCT"/>
</dbReference>
<dbReference type="RefSeq" id="WP_197440164.1">
    <property type="nucleotide sequence ID" value="NZ_CP036281.1"/>
</dbReference>
<dbReference type="AlphaFoldDB" id="A0A518CNI2"/>
<keyword evidence="8" id="KW-1185">Reference proteome</keyword>
<dbReference type="Pfam" id="PF04545">
    <property type="entry name" value="Sigma70_r4"/>
    <property type="match status" value="1"/>
</dbReference>
<dbReference type="InterPro" id="IPR013324">
    <property type="entry name" value="RNA_pol_sigma_r3/r4-like"/>
</dbReference>
<dbReference type="GO" id="GO:0003677">
    <property type="term" value="F:DNA binding"/>
    <property type="evidence" value="ECO:0007669"/>
    <property type="project" value="UniProtKB-KW"/>
</dbReference>
<organism evidence="7 8">
    <name type="scientific">Polystyrenella longa</name>
    <dbReference type="NCBI Taxonomy" id="2528007"/>
    <lineage>
        <taxon>Bacteria</taxon>
        <taxon>Pseudomonadati</taxon>
        <taxon>Planctomycetota</taxon>
        <taxon>Planctomycetia</taxon>
        <taxon>Planctomycetales</taxon>
        <taxon>Planctomycetaceae</taxon>
        <taxon>Polystyrenella</taxon>
    </lineage>
</organism>
<dbReference type="InterPro" id="IPR050239">
    <property type="entry name" value="Sigma-70_RNA_pol_init_factors"/>
</dbReference>
<keyword evidence="2" id="KW-0731">Sigma factor</keyword>
<dbReference type="EMBL" id="CP036281">
    <property type="protein sequence ID" value="QDU80785.1"/>
    <property type="molecule type" value="Genomic_DNA"/>
</dbReference>
<dbReference type="InterPro" id="IPR007627">
    <property type="entry name" value="RNA_pol_sigma70_r2"/>
</dbReference>
<keyword evidence="4" id="KW-0804">Transcription</keyword>
<dbReference type="Pfam" id="PF04542">
    <property type="entry name" value="Sigma70_r2"/>
    <property type="match status" value="1"/>
</dbReference>
<evidence type="ECO:0000313" key="7">
    <source>
        <dbReference type="EMBL" id="QDU80785.1"/>
    </source>
</evidence>
<dbReference type="PANTHER" id="PTHR30603">
    <property type="entry name" value="RNA POLYMERASE SIGMA FACTOR RPO"/>
    <property type="match status" value="1"/>
</dbReference>
<dbReference type="GO" id="GO:0016987">
    <property type="term" value="F:sigma factor activity"/>
    <property type="evidence" value="ECO:0007669"/>
    <property type="project" value="UniProtKB-KW"/>
</dbReference>
<dbReference type="NCBIfam" id="TIGR02937">
    <property type="entry name" value="sigma70-ECF"/>
    <property type="match status" value="1"/>
</dbReference>
<evidence type="ECO:0000256" key="3">
    <source>
        <dbReference type="ARBA" id="ARBA00023125"/>
    </source>
</evidence>
<feature type="domain" description="RNA polymerase sigma-70 region 4" evidence="6">
    <location>
        <begin position="257"/>
        <end position="307"/>
    </location>
</feature>
<dbReference type="InterPro" id="IPR000943">
    <property type="entry name" value="RNA_pol_sigma70"/>
</dbReference>
<dbReference type="InterPro" id="IPR014284">
    <property type="entry name" value="RNA_pol_sigma-70_dom"/>
</dbReference>
<dbReference type="InterPro" id="IPR036388">
    <property type="entry name" value="WH-like_DNA-bd_sf"/>
</dbReference>
<dbReference type="PANTHER" id="PTHR30603:SF60">
    <property type="entry name" value="RNA POLYMERASE SIGMA FACTOR RPOD"/>
    <property type="match status" value="1"/>
</dbReference>
<dbReference type="Gene3D" id="1.10.601.10">
    <property type="entry name" value="RNA Polymerase Primary Sigma Factor"/>
    <property type="match status" value="1"/>
</dbReference>
<protein>
    <submittedName>
        <fullName evidence="7">RNA polymerase sigma factor SigA</fullName>
    </submittedName>
</protein>
<name>A0A518CNI2_9PLAN</name>
<dbReference type="SUPFAM" id="SSF88946">
    <property type="entry name" value="Sigma2 domain of RNA polymerase sigma factors"/>
    <property type="match status" value="1"/>
</dbReference>
<evidence type="ECO:0000256" key="4">
    <source>
        <dbReference type="ARBA" id="ARBA00023163"/>
    </source>
</evidence>
<keyword evidence="1" id="KW-0805">Transcription regulation</keyword>
<feature type="domain" description="RNA polymerase sigma-70 region 2" evidence="5">
    <location>
        <begin position="147"/>
        <end position="215"/>
    </location>
</feature>
<gene>
    <name evidence="7" type="primary">sigA_2</name>
    <name evidence="7" type="ORF">Pla110_25200</name>
</gene>
<sequence>MHITLEKNDLHDSEAVSENWSASDETIIYDPAVEKMLMQEIGYIYDDEFEKLSLTKIKSELSKTDLYEGIDGSAVASPDFPSYLAALYDIPLLTVDGERVLFRAMNYYLHLANQKRSSLNSRRYTKRQIVRIQEHLQTASDLRQQIVKSNLRLVVSIARKYSQNPHQLEEMICEGNFILLKAVDKFDYALGYRFSTYVTHSVQRHLFRFMKKRQRIRTNEVDFPDSRSYENLGIEEAEDSLLEATRSAHNLMDCMKDVLDDREQFLIRERFGFDGDGKTRTLKSLAGDMGICKERVRQLLNKALNKLNEFAAENPNVINPL</sequence>
<evidence type="ECO:0000259" key="5">
    <source>
        <dbReference type="Pfam" id="PF04542"/>
    </source>
</evidence>
<evidence type="ECO:0000256" key="2">
    <source>
        <dbReference type="ARBA" id="ARBA00023082"/>
    </source>
</evidence>